<reference evidence="2" key="1">
    <citation type="submission" date="2021-03" db="EMBL/GenBank/DDBJ databases">
        <title>Chromosome level genome of the anhydrobiotic midge Polypedilum vanderplanki.</title>
        <authorList>
            <person name="Yoshida Y."/>
            <person name="Kikawada T."/>
            <person name="Gusev O."/>
        </authorList>
    </citation>
    <scope>NUCLEOTIDE SEQUENCE</scope>
    <source>
        <strain evidence="2">NIAS01</strain>
        <tissue evidence="2">Whole body or cell culture</tissue>
    </source>
</reference>
<feature type="signal peptide" evidence="1">
    <location>
        <begin position="1"/>
        <end position="18"/>
    </location>
</feature>
<protein>
    <submittedName>
        <fullName evidence="2">Uncharacterized protein</fullName>
    </submittedName>
</protein>
<evidence type="ECO:0000313" key="2">
    <source>
        <dbReference type="EMBL" id="KAG5666475.1"/>
    </source>
</evidence>
<feature type="chain" id="PRO_5039942879" evidence="1">
    <location>
        <begin position="19"/>
        <end position="89"/>
    </location>
</feature>
<keyword evidence="1" id="KW-0732">Signal</keyword>
<sequence>MKVAILLLILTIITTAFACKPTQEAFLACNNTPGKHFDTLKCVCACDYNPVRGHACNSRRKYDWNTGCCVCKHCHEPNKVPNRDTCLCE</sequence>
<organism evidence="2 3">
    <name type="scientific">Polypedilum vanderplanki</name>
    <name type="common">Sleeping chironomid midge</name>
    <dbReference type="NCBI Taxonomy" id="319348"/>
    <lineage>
        <taxon>Eukaryota</taxon>
        <taxon>Metazoa</taxon>
        <taxon>Ecdysozoa</taxon>
        <taxon>Arthropoda</taxon>
        <taxon>Hexapoda</taxon>
        <taxon>Insecta</taxon>
        <taxon>Pterygota</taxon>
        <taxon>Neoptera</taxon>
        <taxon>Endopterygota</taxon>
        <taxon>Diptera</taxon>
        <taxon>Nematocera</taxon>
        <taxon>Chironomoidea</taxon>
        <taxon>Chironomidae</taxon>
        <taxon>Chironominae</taxon>
        <taxon>Polypedilum</taxon>
        <taxon>Polypedilum</taxon>
    </lineage>
</organism>
<evidence type="ECO:0000313" key="3">
    <source>
        <dbReference type="Proteomes" id="UP001107558"/>
    </source>
</evidence>
<evidence type="ECO:0000256" key="1">
    <source>
        <dbReference type="SAM" id="SignalP"/>
    </source>
</evidence>
<accession>A0A9J6BAD6</accession>
<dbReference type="AlphaFoldDB" id="A0A9J6BAD6"/>
<gene>
    <name evidence="2" type="ORF">PVAND_014502</name>
</gene>
<proteinExistence type="predicted"/>
<dbReference type="Proteomes" id="UP001107558">
    <property type="component" value="Chromosome 4"/>
</dbReference>
<comment type="caution">
    <text evidence="2">The sequence shown here is derived from an EMBL/GenBank/DDBJ whole genome shotgun (WGS) entry which is preliminary data.</text>
</comment>
<name>A0A9J6BAD6_POLVA</name>
<dbReference type="PROSITE" id="PS51257">
    <property type="entry name" value="PROKAR_LIPOPROTEIN"/>
    <property type="match status" value="1"/>
</dbReference>
<keyword evidence="3" id="KW-1185">Reference proteome</keyword>
<dbReference type="EMBL" id="JADBJN010000004">
    <property type="protein sequence ID" value="KAG5666475.1"/>
    <property type="molecule type" value="Genomic_DNA"/>
</dbReference>